<dbReference type="PANTHER" id="PTHR45800">
    <property type="entry name" value="PHOSPHATIDYLINOSITOL 4-KINASE GAMMA"/>
    <property type="match status" value="1"/>
</dbReference>
<dbReference type="EMBL" id="HBHY01002764">
    <property type="protein sequence ID" value="CAE0127922.1"/>
    <property type="molecule type" value="Transcribed_RNA"/>
</dbReference>
<evidence type="ECO:0000256" key="1">
    <source>
        <dbReference type="ARBA" id="ARBA00008941"/>
    </source>
</evidence>
<evidence type="ECO:0000256" key="2">
    <source>
        <dbReference type="ARBA" id="ARBA00012169"/>
    </source>
</evidence>
<evidence type="ECO:0000256" key="4">
    <source>
        <dbReference type="ARBA" id="ARBA00022741"/>
    </source>
</evidence>
<keyword evidence="4" id="KW-0547">Nucleotide-binding</keyword>
<keyword evidence="3" id="KW-0808">Transferase</keyword>
<evidence type="ECO:0000256" key="6">
    <source>
        <dbReference type="ARBA" id="ARBA00022840"/>
    </source>
</evidence>
<dbReference type="AlphaFoldDB" id="A0A7S3F7H6"/>
<name>A0A7S3F7H6_9VIRI</name>
<dbReference type="PROSITE" id="PS50290">
    <property type="entry name" value="PI3_4_KINASE_3"/>
    <property type="match status" value="1"/>
</dbReference>
<evidence type="ECO:0000256" key="3">
    <source>
        <dbReference type="ARBA" id="ARBA00022679"/>
    </source>
</evidence>
<dbReference type="InterPro" id="IPR044571">
    <property type="entry name" value="P4KG1-8"/>
</dbReference>
<sequence length="410" mass="43821">MSRTPIELTLIPIDHGYCLPEVLEDPYFEWLHWPQASLPFSAEELTYIAALDADADVLMLRRELPMLRTECLRVLTVTTTLLKASAAAAFSLAAIGQLMTRPTRLWCKGSRHHEVHQSPLERLCEDVVVDVLASSRMVTGGNTMSFGTTVDQHVSLDAVRGALGGSLMTAPLGQAPIDEEALFDFDDEMVQDLPPTSVHCAGPTLEMASNAALSDMIFEGRSTAMDVPMRRWRSMGTNQSLEDLSPEEGIGIPFGGVRHPQVSLATAAQLGDLAVCVGASLGLHRGKAAGNADWLPGSSSHATTFSLLGEVETTYCSSRGVVGDPPEQQQGGENAVLQVRGSPYVNASGVVLFGALSEEQWVAFRRKFECRLPAFLAIHAGVNASVLGAVPLSTSLPARVCVCSGSCSKC</sequence>
<reference evidence="8" key="1">
    <citation type="submission" date="2021-01" db="EMBL/GenBank/DDBJ databases">
        <authorList>
            <person name="Corre E."/>
            <person name="Pelletier E."/>
            <person name="Niang G."/>
            <person name="Scheremetjew M."/>
            <person name="Finn R."/>
            <person name="Kale V."/>
            <person name="Holt S."/>
            <person name="Cochrane G."/>
            <person name="Meng A."/>
            <person name="Brown T."/>
            <person name="Cohen L."/>
        </authorList>
    </citation>
    <scope>NUCLEOTIDE SEQUENCE</scope>
    <source>
        <strain evidence="8">RCC927</strain>
    </source>
</reference>
<dbReference type="InterPro" id="IPR000403">
    <property type="entry name" value="PI3/4_kinase_cat_dom"/>
</dbReference>
<dbReference type="PANTHER" id="PTHR45800:SF11">
    <property type="entry name" value="PHOSPHATIDYLINOSITOL 3-KINASE-RELATED PROTEIN KINASE"/>
    <property type="match status" value="1"/>
</dbReference>
<organism evidence="8">
    <name type="scientific">Prasinoderma singulare</name>
    <dbReference type="NCBI Taxonomy" id="676789"/>
    <lineage>
        <taxon>Eukaryota</taxon>
        <taxon>Viridiplantae</taxon>
        <taxon>Prasinodermophyta</taxon>
        <taxon>Prasinodermophyceae</taxon>
        <taxon>Prasinodermales</taxon>
        <taxon>Prasinodermaceae</taxon>
        <taxon>Prasinoderma</taxon>
    </lineage>
</organism>
<dbReference type="EC" id="2.7.1.67" evidence="2"/>
<comment type="similarity">
    <text evidence="1">Belongs to the PI3/PI4-kinase family. Type II PI4K subfamily.</text>
</comment>
<feature type="domain" description="PI3K/PI4K catalytic" evidence="7">
    <location>
        <begin position="1"/>
        <end position="139"/>
    </location>
</feature>
<keyword evidence="6" id="KW-0067">ATP-binding</keyword>
<keyword evidence="5" id="KW-0418">Kinase</keyword>
<accession>A0A7S3F7H6</accession>
<evidence type="ECO:0000313" key="8">
    <source>
        <dbReference type="EMBL" id="CAE0127922.1"/>
    </source>
</evidence>
<dbReference type="GO" id="GO:0005524">
    <property type="term" value="F:ATP binding"/>
    <property type="evidence" value="ECO:0007669"/>
    <property type="project" value="UniProtKB-KW"/>
</dbReference>
<evidence type="ECO:0000256" key="5">
    <source>
        <dbReference type="ARBA" id="ARBA00022777"/>
    </source>
</evidence>
<dbReference type="GO" id="GO:0004430">
    <property type="term" value="F:1-phosphatidylinositol 4-kinase activity"/>
    <property type="evidence" value="ECO:0007669"/>
    <property type="project" value="UniProtKB-EC"/>
</dbReference>
<proteinExistence type="inferred from homology"/>
<dbReference type="Pfam" id="PF00454">
    <property type="entry name" value="PI3_PI4_kinase"/>
    <property type="match status" value="1"/>
</dbReference>
<gene>
    <name evidence="8" type="ORF">PSIN1315_LOCUS1766</name>
</gene>
<protein>
    <recommendedName>
        <fullName evidence="2">1-phosphatidylinositol 4-kinase</fullName>
        <ecNumber evidence="2">2.7.1.67</ecNumber>
    </recommendedName>
</protein>
<evidence type="ECO:0000259" key="7">
    <source>
        <dbReference type="PROSITE" id="PS50290"/>
    </source>
</evidence>